<proteinExistence type="predicted"/>
<dbReference type="InterPro" id="IPR011200">
    <property type="entry name" value="UCP012608"/>
</dbReference>
<sequence length="326" mass="35043">MKAVHAYEAMPIDELYRWFAGEAEPTSPVWATLCRWIAETPTLTARLDALPGRKRQPNLFLAAVRYLDGPTAPGPGFLDWVDGNWAAIEATILARRTQTNEPGRLAVLAPALASLPQPVALLEIGSSAGLCLLPDRFRYRLPTTIADGAAAGPDAPVLDCRHDGDPPASPADLRVALRRGLDQHPLAADDPDDARWLRALVWPGESDREERLTAALAVAAADPPTILTGSAPDDLPPLFDDLPAGSTPVVMHSATLAYLARPERDAVVAAVRNSGARWLSFEGPTVVTSLRGRTPPVAEPHFVLALDGEPLAVASPHGRWVRWLPR</sequence>
<evidence type="ECO:0000313" key="2">
    <source>
        <dbReference type="Proteomes" id="UP001244136"/>
    </source>
</evidence>
<gene>
    <name evidence="1" type="ORF">QH948_03080</name>
</gene>
<protein>
    <submittedName>
        <fullName evidence="1">DUF2332 domain-containing protein</fullName>
    </submittedName>
</protein>
<dbReference type="Pfam" id="PF10094">
    <property type="entry name" value="DUF2332"/>
    <property type="match status" value="1"/>
</dbReference>
<evidence type="ECO:0000313" key="1">
    <source>
        <dbReference type="EMBL" id="WGT47775.1"/>
    </source>
</evidence>
<reference evidence="1 2" key="1">
    <citation type="journal article" date="2008" name="Int. J. Syst. Evol. Microbiol.">
        <title>Tessaracoccus flavescens sp. nov., isolated from marine sediment.</title>
        <authorList>
            <person name="Lee D.W."/>
            <person name="Lee S.D."/>
        </authorList>
    </citation>
    <scope>NUCLEOTIDE SEQUENCE [LARGE SCALE GENOMIC DNA]</scope>
    <source>
        <strain evidence="1 2">T21</strain>
    </source>
</reference>
<keyword evidence="2" id="KW-1185">Reference proteome</keyword>
<accession>A0ABY8PZ27</accession>
<dbReference type="Proteomes" id="UP001244136">
    <property type="component" value="Chromosome"/>
</dbReference>
<organism evidence="1 2">
    <name type="scientific">Tessaracoccus lacteus</name>
    <dbReference type="NCBI Taxonomy" id="3041766"/>
    <lineage>
        <taxon>Bacteria</taxon>
        <taxon>Bacillati</taxon>
        <taxon>Actinomycetota</taxon>
        <taxon>Actinomycetes</taxon>
        <taxon>Propionibacteriales</taxon>
        <taxon>Propionibacteriaceae</taxon>
        <taxon>Tessaracoccus</taxon>
    </lineage>
</organism>
<dbReference type="EMBL" id="CP123967">
    <property type="protein sequence ID" value="WGT47775.1"/>
    <property type="molecule type" value="Genomic_DNA"/>
</dbReference>
<name>A0ABY8PZ27_9ACTN</name>
<dbReference type="RefSeq" id="WP_281145478.1">
    <property type="nucleotide sequence ID" value="NZ_CP123967.1"/>
</dbReference>